<feature type="region of interest" description="Disordered" evidence="1">
    <location>
        <begin position="443"/>
        <end position="475"/>
    </location>
</feature>
<reference evidence="3" key="3">
    <citation type="submission" date="2020-11" db="EMBL/GenBank/DDBJ databases">
        <title>Intraspecies plasmid and genomic variation of Mycobacterium kubicae revealed by the complete genome sequences of two clinical isolates.</title>
        <authorList>
            <person name="Hendrix J.R."/>
            <person name="Epperson L.E."/>
            <person name="Honda J.R."/>
            <person name="Strong M."/>
        </authorList>
    </citation>
    <scope>NUCLEOTIDE SEQUENCE</scope>
    <source>
        <strain evidence="3">JCM 13573</strain>
    </source>
</reference>
<keyword evidence="4" id="KW-1185">Reference proteome</keyword>
<dbReference type="Proteomes" id="UP000663583">
    <property type="component" value="Chromosome"/>
</dbReference>
<reference evidence="2 4" key="1">
    <citation type="journal article" date="2019" name="Emerg. Microbes Infect.">
        <title>Comprehensive subspecies identification of 175 nontuberculous mycobacteria species based on 7547 genomic profiles.</title>
        <authorList>
            <person name="Matsumoto Y."/>
            <person name="Kinjo T."/>
            <person name="Motooka D."/>
            <person name="Nabeya D."/>
            <person name="Jung N."/>
            <person name="Uechi K."/>
            <person name="Horii T."/>
            <person name="Iida T."/>
            <person name="Fujita J."/>
            <person name="Nakamura S."/>
        </authorList>
    </citation>
    <scope>NUCLEOTIDE SEQUENCE [LARGE SCALE GENOMIC DNA]</scope>
    <source>
        <strain evidence="2 4">JCM 13573</strain>
    </source>
</reference>
<dbReference type="Proteomes" id="UP000465306">
    <property type="component" value="Unassembled WGS sequence"/>
</dbReference>
<dbReference type="RefSeq" id="WP_085074638.1">
    <property type="nucleotide sequence ID" value="NZ_BLKU01000005.1"/>
</dbReference>
<evidence type="ECO:0000256" key="1">
    <source>
        <dbReference type="SAM" id="MobiDB-lite"/>
    </source>
</evidence>
<sequence length="475" mass="51866">MHKVGSHAVVLGASMAGLLAARSLADFYDTVTVIERDRLPEVLDNATARRGVPQGRHLHGLLARGAQIIEELFPGILDELVQDGAHYFDGRDLSKLYYNVGGHLMVRTGGAASFNAYLATRPFLEAHVRERVRGIPSVTLLDEHDVVTLTATPDRQCITGTRIVNRRTGDEAVLAADLVVDATGRAARTPCWLEDLGYGRPVEDQVVVHLTYTTHLLRMAPDSLHELGVLVGIVPGRPHGVGLMHCENDTWVFTVMGIAGHEPPSDLSAMCEFVADYVPAHMLAAVRAAEPVGKPTRHRQPCSQWRRYDKMRRFPAGLLVVGDAICSFNPVYGQGMTVAALEMSALRDCLSRGTRDLAKRFFRAAAVPIRQAWSLSASPDLSLPEIDGTAPALTRLLNAYVDRVLTAAEYDPVVLEQFTRVTSLLDPAGRLLRPAIVWRAARARARQPQDGTHGREKARGRAMPSEASTPRSLVG</sequence>
<accession>A0AAX1J809</accession>
<evidence type="ECO:0000313" key="5">
    <source>
        <dbReference type="Proteomes" id="UP000663583"/>
    </source>
</evidence>
<dbReference type="KEGG" id="mku:I2456_25770"/>
<dbReference type="InterPro" id="IPR036188">
    <property type="entry name" value="FAD/NAD-bd_sf"/>
</dbReference>
<dbReference type="PANTHER" id="PTHR43422:SF3">
    <property type="entry name" value="THIAMINE THIAZOLE SYNTHASE"/>
    <property type="match status" value="1"/>
</dbReference>
<evidence type="ECO:0000313" key="3">
    <source>
        <dbReference type="EMBL" id="QPI37629.1"/>
    </source>
</evidence>
<evidence type="ECO:0000313" key="2">
    <source>
        <dbReference type="EMBL" id="GFG66079.1"/>
    </source>
</evidence>
<organism evidence="3 5">
    <name type="scientific">Mycobacterium kubicae</name>
    <dbReference type="NCBI Taxonomy" id="120959"/>
    <lineage>
        <taxon>Bacteria</taxon>
        <taxon>Bacillati</taxon>
        <taxon>Actinomycetota</taxon>
        <taxon>Actinomycetes</taxon>
        <taxon>Mycobacteriales</taxon>
        <taxon>Mycobacteriaceae</taxon>
        <taxon>Mycobacterium</taxon>
        <taxon>Mycobacterium simiae complex</taxon>
    </lineage>
</organism>
<protein>
    <submittedName>
        <fullName evidence="2 3">Hydroxylase</fullName>
    </submittedName>
</protein>
<proteinExistence type="predicted"/>
<reference evidence="2" key="2">
    <citation type="submission" date="2020-02" db="EMBL/GenBank/DDBJ databases">
        <authorList>
            <person name="Matsumoto Y."/>
            <person name="Kinjo T."/>
            <person name="Motooka D."/>
            <person name="Nabeya D."/>
            <person name="Jung N."/>
            <person name="Uechi K."/>
            <person name="Horii T."/>
            <person name="Iida T."/>
            <person name="Fujita J."/>
            <person name="Nakamura S."/>
        </authorList>
    </citation>
    <scope>NUCLEOTIDE SEQUENCE</scope>
    <source>
        <strain evidence="2">JCM 13573</strain>
    </source>
</reference>
<evidence type="ECO:0000313" key="4">
    <source>
        <dbReference type="Proteomes" id="UP000465306"/>
    </source>
</evidence>
<dbReference type="EMBL" id="CP065047">
    <property type="protein sequence ID" value="QPI37629.1"/>
    <property type="molecule type" value="Genomic_DNA"/>
</dbReference>
<dbReference type="EMBL" id="BLKU01000005">
    <property type="protein sequence ID" value="GFG66079.1"/>
    <property type="molecule type" value="Genomic_DNA"/>
</dbReference>
<name>A0AAX1J809_9MYCO</name>
<dbReference type="Gene3D" id="3.50.50.60">
    <property type="entry name" value="FAD/NAD(P)-binding domain"/>
    <property type="match status" value="1"/>
</dbReference>
<dbReference type="AlphaFoldDB" id="A0AAX1J809"/>
<dbReference type="PANTHER" id="PTHR43422">
    <property type="entry name" value="THIAMINE THIAZOLE SYNTHASE"/>
    <property type="match status" value="1"/>
</dbReference>
<gene>
    <name evidence="3" type="ORF">I2456_25770</name>
    <name evidence="2" type="ORF">MKUB_35690</name>
</gene>
<dbReference type="SUPFAM" id="SSF51905">
    <property type="entry name" value="FAD/NAD(P)-binding domain"/>
    <property type="match status" value="1"/>
</dbReference>
<feature type="compositionally biased region" description="Polar residues" evidence="1">
    <location>
        <begin position="466"/>
        <end position="475"/>
    </location>
</feature>